<dbReference type="CDD" id="cd00882">
    <property type="entry name" value="Ras_like_GTPase"/>
    <property type="match status" value="1"/>
</dbReference>
<gene>
    <name evidence="2" type="ORF">DFP72DRAFT_196823</name>
</gene>
<dbReference type="InterPro" id="IPR006073">
    <property type="entry name" value="GTP-bd"/>
</dbReference>
<dbReference type="InterPro" id="IPR027417">
    <property type="entry name" value="P-loop_NTPase"/>
</dbReference>
<evidence type="ECO:0000259" key="1">
    <source>
        <dbReference type="Pfam" id="PF01926"/>
    </source>
</evidence>
<evidence type="ECO:0000313" key="2">
    <source>
        <dbReference type="EMBL" id="KAF6742221.1"/>
    </source>
</evidence>
<protein>
    <recommendedName>
        <fullName evidence="1">G domain-containing protein</fullName>
    </recommendedName>
</protein>
<sequence length="215" mass="23527">MREQTIVVLGRFDAGKTTFIKSVSNAATALEGPRAAEEAPTQGIVVYDVALPGGQSLTFLDTPGFDGYQAGGERAKETEEILQMLEEHLAANGSRPVSHVLVFLNANDMAAIEFKGRARRTFERLFPDAQVVCVTTRWDQIEGEDGFPVTAEEAETKEERLYNSGRTEGSLLEYLDGGRSNGRGVLHFRCGLPTEAYSYPQDIVQKLLAVPVSRS</sequence>
<evidence type="ECO:0000313" key="3">
    <source>
        <dbReference type="Proteomes" id="UP000521943"/>
    </source>
</evidence>
<proteinExistence type="predicted"/>
<dbReference type="GO" id="GO:0005525">
    <property type="term" value="F:GTP binding"/>
    <property type="evidence" value="ECO:0007669"/>
    <property type="project" value="InterPro"/>
</dbReference>
<name>A0A8H6LV27_9AGAR</name>
<reference evidence="2 3" key="1">
    <citation type="submission" date="2020-07" db="EMBL/GenBank/DDBJ databases">
        <title>Comparative genomics of pyrophilous fungi reveals a link between fire events and developmental genes.</title>
        <authorList>
            <consortium name="DOE Joint Genome Institute"/>
            <person name="Steindorff A.S."/>
            <person name="Carver A."/>
            <person name="Calhoun S."/>
            <person name="Stillman K."/>
            <person name="Liu H."/>
            <person name="Lipzen A."/>
            <person name="Pangilinan J."/>
            <person name="Labutti K."/>
            <person name="Bruns T.D."/>
            <person name="Grigoriev I.V."/>
        </authorList>
    </citation>
    <scope>NUCLEOTIDE SEQUENCE [LARGE SCALE GENOMIC DNA]</scope>
    <source>
        <strain evidence="2 3">CBS 144469</strain>
    </source>
</reference>
<dbReference type="EMBL" id="JACGCI010000193">
    <property type="protein sequence ID" value="KAF6742221.1"/>
    <property type="molecule type" value="Genomic_DNA"/>
</dbReference>
<keyword evidence="3" id="KW-1185">Reference proteome</keyword>
<accession>A0A8H6LV27</accession>
<comment type="caution">
    <text evidence="2">The sequence shown here is derived from an EMBL/GenBank/DDBJ whole genome shotgun (WGS) entry which is preliminary data.</text>
</comment>
<dbReference type="Gene3D" id="3.40.50.300">
    <property type="entry name" value="P-loop containing nucleotide triphosphate hydrolases"/>
    <property type="match status" value="1"/>
</dbReference>
<dbReference type="Pfam" id="PF01926">
    <property type="entry name" value="MMR_HSR1"/>
    <property type="match status" value="1"/>
</dbReference>
<organism evidence="2 3">
    <name type="scientific">Ephemerocybe angulata</name>
    <dbReference type="NCBI Taxonomy" id="980116"/>
    <lineage>
        <taxon>Eukaryota</taxon>
        <taxon>Fungi</taxon>
        <taxon>Dikarya</taxon>
        <taxon>Basidiomycota</taxon>
        <taxon>Agaricomycotina</taxon>
        <taxon>Agaricomycetes</taxon>
        <taxon>Agaricomycetidae</taxon>
        <taxon>Agaricales</taxon>
        <taxon>Agaricineae</taxon>
        <taxon>Psathyrellaceae</taxon>
        <taxon>Ephemerocybe</taxon>
    </lineage>
</organism>
<dbReference type="OrthoDB" id="3084719at2759"/>
<feature type="domain" description="G" evidence="1">
    <location>
        <begin position="5"/>
        <end position="88"/>
    </location>
</feature>
<dbReference type="SUPFAM" id="SSF52540">
    <property type="entry name" value="P-loop containing nucleoside triphosphate hydrolases"/>
    <property type="match status" value="1"/>
</dbReference>
<dbReference type="AlphaFoldDB" id="A0A8H6LV27"/>
<dbReference type="Proteomes" id="UP000521943">
    <property type="component" value="Unassembled WGS sequence"/>
</dbReference>